<evidence type="ECO:0000313" key="2">
    <source>
        <dbReference type="Proteomes" id="UP000812287"/>
    </source>
</evidence>
<reference evidence="1" key="1">
    <citation type="submission" date="2020-11" db="EMBL/GenBank/DDBJ databases">
        <title>Adaptations for nitrogen fixation in a non-lichenized fungal sporocarp promotes dispersal by wood-feeding termites.</title>
        <authorList>
            <consortium name="DOE Joint Genome Institute"/>
            <person name="Koch R.A."/>
            <person name="Yoon G."/>
            <person name="Arayal U."/>
            <person name="Lail K."/>
            <person name="Amirebrahimi M."/>
            <person name="Labutti K."/>
            <person name="Lipzen A."/>
            <person name="Riley R."/>
            <person name="Barry K."/>
            <person name="Henrissat B."/>
            <person name="Grigoriev I.V."/>
            <person name="Herr J.R."/>
            <person name="Aime M.C."/>
        </authorList>
    </citation>
    <scope>NUCLEOTIDE SEQUENCE</scope>
    <source>
        <strain evidence="1">MCA 3950</strain>
    </source>
</reference>
<name>A0A9P7VH06_9AGAR</name>
<dbReference type="GeneID" id="66101911"/>
<gene>
    <name evidence="1" type="ORF">BT62DRAFT_1080914</name>
</gene>
<keyword evidence="2" id="KW-1185">Reference proteome</keyword>
<organism evidence="1 2">
    <name type="scientific">Guyanagaster necrorhizus</name>
    <dbReference type="NCBI Taxonomy" id="856835"/>
    <lineage>
        <taxon>Eukaryota</taxon>
        <taxon>Fungi</taxon>
        <taxon>Dikarya</taxon>
        <taxon>Basidiomycota</taxon>
        <taxon>Agaricomycotina</taxon>
        <taxon>Agaricomycetes</taxon>
        <taxon>Agaricomycetidae</taxon>
        <taxon>Agaricales</taxon>
        <taxon>Marasmiineae</taxon>
        <taxon>Physalacriaceae</taxon>
        <taxon>Guyanagaster</taxon>
    </lineage>
</organism>
<sequence>MDVEVLRPVIKKPNWDAFVDHATETLWLFRDCDNRLFSSFGSSLDVFDSIPESRLKEASADAKSNMSQALTAWLFQIQRHENCRPPFRNKELLARPAGNFCQHLLLAISRAGSEISGPRREDEFRRQLLATDSVDQGNPNGRMQDLDDSVFNVEQEKNMIESSNAPSALQILSQQYHYPPIIALQPYSFSTSVAVP</sequence>
<protein>
    <submittedName>
        <fullName evidence="1">Uncharacterized protein</fullName>
    </submittedName>
</protein>
<dbReference type="RefSeq" id="XP_043033917.1">
    <property type="nucleotide sequence ID" value="XM_043179617.1"/>
</dbReference>
<dbReference type="EMBL" id="MU250572">
    <property type="protein sequence ID" value="KAG7440417.1"/>
    <property type="molecule type" value="Genomic_DNA"/>
</dbReference>
<proteinExistence type="predicted"/>
<dbReference type="Proteomes" id="UP000812287">
    <property type="component" value="Unassembled WGS sequence"/>
</dbReference>
<evidence type="ECO:0000313" key="1">
    <source>
        <dbReference type="EMBL" id="KAG7440417.1"/>
    </source>
</evidence>
<comment type="caution">
    <text evidence="1">The sequence shown here is derived from an EMBL/GenBank/DDBJ whole genome shotgun (WGS) entry which is preliminary data.</text>
</comment>
<dbReference type="AlphaFoldDB" id="A0A9P7VH06"/>
<accession>A0A9P7VH06</accession>